<dbReference type="HOGENOM" id="CLU_008287_14_0_4"/>
<evidence type="ECO:0000256" key="2">
    <source>
        <dbReference type="ARBA" id="ARBA00022448"/>
    </source>
</evidence>
<evidence type="ECO:0000256" key="5">
    <source>
        <dbReference type="ARBA" id="ARBA00023077"/>
    </source>
</evidence>
<dbReference type="GO" id="GO:0015344">
    <property type="term" value="F:siderophore uptake transmembrane transporter activity"/>
    <property type="evidence" value="ECO:0007669"/>
    <property type="project" value="TreeGrafter"/>
</dbReference>
<protein>
    <submittedName>
        <fullName evidence="10">Ferric enterobactin receptor</fullName>
    </submittedName>
</protein>
<dbReference type="Pfam" id="PF00593">
    <property type="entry name" value="TonB_dep_Rec_b-barrel"/>
    <property type="match status" value="1"/>
</dbReference>
<organism evidence="10 11">
    <name type="scientific">Neisseria bacilliformis ATCC BAA-1200</name>
    <dbReference type="NCBI Taxonomy" id="888742"/>
    <lineage>
        <taxon>Bacteria</taxon>
        <taxon>Pseudomonadati</taxon>
        <taxon>Pseudomonadota</taxon>
        <taxon>Betaproteobacteria</taxon>
        <taxon>Neisseriales</taxon>
        <taxon>Neisseriaceae</taxon>
        <taxon>Neisseria</taxon>
    </lineage>
</organism>
<evidence type="ECO:0000256" key="4">
    <source>
        <dbReference type="ARBA" id="ARBA00022692"/>
    </source>
</evidence>
<evidence type="ECO:0000256" key="7">
    <source>
        <dbReference type="ARBA" id="ARBA00023237"/>
    </source>
</evidence>
<reference evidence="10 11" key="1">
    <citation type="submission" date="2011-02" db="EMBL/GenBank/DDBJ databases">
        <authorList>
            <person name="Muzny D."/>
            <person name="Qin X."/>
            <person name="Deng J."/>
            <person name="Jiang H."/>
            <person name="Liu Y."/>
            <person name="Qu J."/>
            <person name="Song X.-Z."/>
            <person name="Zhang L."/>
            <person name="Thornton R."/>
            <person name="Coyle M."/>
            <person name="Francisco L."/>
            <person name="Jackson L."/>
            <person name="Javaid M."/>
            <person name="Korchina V."/>
            <person name="Kovar C."/>
            <person name="Mata R."/>
            <person name="Mathew T."/>
            <person name="Ngo R."/>
            <person name="Nguyen L."/>
            <person name="Nguyen N."/>
            <person name="Okwuonu G."/>
            <person name="Ongeri F."/>
            <person name="Pham C."/>
            <person name="Simmons D."/>
            <person name="Wilczek-Boney K."/>
            <person name="Hale W."/>
            <person name="Jakkamsetti A."/>
            <person name="Pham P."/>
            <person name="Ruth R."/>
            <person name="San Lucas F."/>
            <person name="Warren J."/>
            <person name="Zhang J."/>
            <person name="Zhao Z."/>
            <person name="Zhou C."/>
            <person name="Zhu D."/>
            <person name="Lee S."/>
            <person name="Bess C."/>
            <person name="Blankenburg K."/>
            <person name="Forbes L."/>
            <person name="Fu Q."/>
            <person name="Gubbala S."/>
            <person name="Hirani K."/>
            <person name="Jayaseelan J.C."/>
            <person name="Lara F."/>
            <person name="Munidasa M."/>
            <person name="Palculict T."/>
            <person name="Patil S."/>
            <person name="Pu L.-L."/>
            <person name="Saada N."/>
            <person name="Tang L."/>
            <person name="Weissenberger G."/>
            <person name="Zhu Y."/>
            <person name="Hemphill L."/>
            <person name="Shang Y."/>
            <person name="Youmans B."/>
            <person name="Ayvaz T."/>
            <person name="Ross M."/>
            <person name="Santibanez J."/>
            <person name="Aqrawi P."/>
            <person name="Gross S."/>
            <person name="Joshi V."/>
            <person name="Fowler G."/>
            <person name="Nazareth L."/>
            <person name="Reid J."/>
            <person name="Worley K."/>
            <person name="Petrosino J."/>
            <person name="Highlander S."/>
            <person name="Gibbs R."/>
        </authorList>
    </citation>
    <scope>NUCLEOTIDE SEQUENCE [LARGE SCALE GENOMIC DNA]</scope>
    <source>
        <strain evidence="10 11">ATCC BAA-1200</strain>
    </source>
</reference>
<dbReference type="InterPro" id="IPR039426">
    <property type="entry name" value="TonB-dep_rcpt-like"/>
</dbReference>
<evidence type="ECO:0000313" key="11">
    <source>
        <dbReference type="Proteomes" id="UP000004105"/>
    </source>
</evidence>
<keyword evidence="10" id="KW-0675">Receptor</keyword>
<evidence type="ECO:0000256" key="6">
    <source>
        <dbReference type="ARBA" id="ARBA00023136"/>
    </source>
</evidence>
<gene>
    <name evidence="10" type="primary">bfeA</name>
    <name evidence="10" type="ORF">HMPREF9123_1920</name>
</gene>
<comment type="caution">
    <text evidence="10">The sequence shown here is derived from an EMBL/GenBank/DDBJ whole genome shotgun (WGS) entry which is preliminary data.</text>
</comment>
<comment type="subcellular location">
    <subcellularLocation>
        <location evidence="1 8">Cell outer membrane</location>
        <topology evidence="1 8">Multi-pass membrane protein</topology>
    </subcellularLocation>
</comment>
<dbReference type="Proteomes" id="UP000004105">
    <property type="component" value="Unassembled WGS sequence"/>
</dbReference>
<name>F2BDW4_9NEIS</name>
<keyword evidence="4 8" id="KW-0812">Transmembrane</keyword>
<sequence>MGSETAKIYRQSYTLTHNGIWDWGETESYVSFDKTVNSHLPEGLLGSTEGAYNSTTGFADSVLKNYRFGTKADLPFGRHTVTVGAEANRSVLDDSLSMTATARAYGQIPWLAANGRSGKASQNNYALYAEDNISLNEGKTYLIPGLRWDYNTAFGSVFSPSFNFSHAVNGNWKIKGGIARAFKAPNLYQTQENYLLINASNGCPIDSHNHWNNPNAQTNTSGSGTAANPYKNANPGGYDWARACYFLGNSNIKPETSLNKEIGFEFKKDGYLASLAFFHNNYKNRIVDEGDYVGTVNGPANGYDREIRSDNTPSGTPVYRNYTTTTVYRWGNGGSAVLAGLEGNVTLPLIRDKLTWSTNFTYMSRNKEKRHGNPVSIVPKYTINSTVNWQITPAWDFNAVYTYYGRQQTRSNPVRFMDVIYTNGQSVVSKYELGSYGVFGFNVGYNYKDRINVRAGVNNLFDKTILRTAGTARTYNERRRSYYMSMKYSF</sequence>
<feature type="domain" description="TonB-dependent receptor-like beta-barrel" evidence="9">
    <location>
        <begin position="7"/>
        <end position="460"/>
    </location>
</feature>
<keyword evidence="6 8" id="KW-0472">Membrane</keyword>
<dbReference type="PROSITE" id="PS52016">
    <property type="entry name" value="TONB_DEPENDENT_REC_3"/>
    <property type="match status" value="1"/>
</dbReference>
<dbReference type="EMBL" id="AFAY01000042">
    <property type="protein sequence ID" value="EGF10283.1"/>
    <property type="molecule type" value="Genomic_DNA"/>
</dbReference>
<dbReference type="PANTHER" id="PTHR30069">
    <property type="entry name" value="TONB-DEPENDENT OUTER MEMBRANE RECEPTOR"/>
    <property type="match status" value="1"/>
</dbReference>
<dbReference type="PANTHER" id="PTHR30069:SF8">
    <property type="entry name" value="TONB-DEPENDENT SIDEROPHORE RECEPTOR PROTEIN"/>
    <property type="match status" value="1"/>
</dbReference>
<evidence type="ECO:0000256" key="3">
    <source>
        <dbReference type="ARBA" id="ARBA00022452"/>
    </source>
</evidence>
<dbReference type="Gene3D" id="2.40.170.20">
    <property type="entry name" value="TonB-dependent receptor, beta-barrel domain"/>
    <property type="match status" value="1"/>
</dbReference>
<keyword evidence="7 8" id="KW-0998">Cell outer membrane</keyword>
<keyword evidence="5" id="KW-0798">TonB box</keyword>
<dbReference type="InterPro" id="IPR036942">
    <property type="entry name" value="Beta-barrel_TonB_sf"/>
</dbReference>
<keyword evidence="3 8" id="KW-1134">Transmembrane beta strand</keyword>
<comment type="similarity">
    <text evidence="8">Belongs to the TonB-dependent receptor family.</text>
</comment>
<evidence type="ECO:0000256" key="1">
    <source>
        <dbReference type="ARBA" id="ARBA00004571"/>
    </source>
</evidence>
<dbReference type="InterPro" id="IPR000531">
    <property type="entry name" value="Beta-barrel_TonB"/>
</dbReference>
<dbReference type="AlphaFoldDB" id="F2BDW4"/>
<dbReference type="GO" id="GO:0044718">
    <property type="term" value="P:siderophore transmembrane transport"/>
    <property type="evidence" value="ECO:0007669"/>
    <property type="project" value="TreeGrafter"/>
</dbReference>
<evidence type="ECO:0000256" key="8">
    <source>
        <dbReference type="PROSITE-ProRule" id="PRU01360"/>
    </source>
</evidence>
<dbReference type="GO" id="GO:0009279">
    <property type="term" value="C:cell outer membrane"/>
    <property type="evidence" value="ECO:0007669"/>
    <property type="project" value="UniProtKB-SubCell"/>
</dbReference>
<proteinExistence type="inferred from homology"/>
<keyword evidence="11" id="KW-1185">Reference proteome</keyword>
<dbReference type="SUPFAM" id="SSF56935">
    <property type="entry name" value="Porins"/>
    <property type="match status" value="1"/>
</dbReference>
<accession>F2BDW4</accession>
<dbReference type="RefSeq" id="WP_007342926.1">
    <property type="nucleotide sequence ID" value="NZ_GL878494.1"/>
</dbReference>
<keyword evidence="2 8" id="KW-0813">Transport</keyword>
<evidence type="ECO:0000259" key="9">
    <source>
        <dbReference type="Pfam" id="PF00593"/>
    </source>
</evidence>
<evidence type="ECO:0000313" key="10">
    <source>
        <dbReference type="EMBL" id="EGF10283.1"/>
    </source>
</evidence>